<dbReference type="AlphaFoldDB" id="A0A0C1Q6N9"/>
<dbReference type="GO" id="GO:0016887">
    <property type="term" value="F:ATP hydrolysis activity"/>
    <property type="evidence" value="ECO:0007669"/>
    <property type="project" value="InterPro"/>
</dbReference>
<accession>A0A0C1Q6N9</accession>
<dbReference type="SUPFAM" id="SSF52540">
    <property type="entry name" value="P-loop containing nucleoside triphosphate hydrolases"/>
    <property type="match status" value="1"/>
</dbReference>
<evidence type="ECO:0000313" key="5">
    <source>
        <dbReference type="EMBL" id="KID55215.1"/>
    </source>
</evidence>
<dbReference type="PANTHER" id="PTHR24220:SF611">
    <property type="entry name" value="ATP-BINDING COMPONENT OF ABC TRANSPORTER-RELATED"/>
    <property type="match status" value="1"/>
</dbReference>
<protein>
    <submittedName>
        <fullName evidence="5">Methionine ABC transporter ATP-binding protein</fullName>
    </submittedName>
</protein>
<keyword evidence="3 5" id="KW-0067">ATP-binding</keyword>
<proteinExistence type="predicted"/>
<dbReference type="RefSeq" id="WP_039612104.1">
    <property type="nucleotide sequence ID" value="NZ_JWIC01000010.1"/>
</dbReference>
<name>A0A0C1Q6N9_9GAMM</name>
<dbReference type="PANTHER" id="PTHR24220">
    <property type="entry name" value="IMPORT ATP-BINDING PROTEIN"/>
    <property type="match status" value="1"/>
</dbReference>
<keyword evidence="1" id="KW-0813">Transport</keyword>
<dbReference type="InterPro" id="IPR027417">
    <property type="entry name" value="P-loop_NTPase"/>
</dbReference>
<dbReference type="GO" id="GO:0005886">
    <property type="term" value="C:plasma membrane"/>
    <property type="evidence" value="ECO:0007669"/>
    <property type="project" value="TreeGrafter"/>
</dbReference>
<dbReference type="InterPro" id="IPR003593">
    <property type="entry name" value="AAA+_ATPase"/>
</dbReference>
<dbReference type="InterPro" id="IPR015854">
    <property type="entry name" value="ABC_transpr_LolD-like"/>
</dbReference>
<dbReference type="SMART" id="SM00382">
    <property type="entry name" value="AAA"/>
    <property type="match status" value="1"/>
</dbReference>
<dbReference type="InterPro" id="IPR003439">
    <property type="entry name" value="ABC_transporter-like_ATP-bd"/>
</dbReference>
<feature type="domain" description="ABC transporter" evidence="4">
    <location>
        <begin position="2"/>
        <end position="226"/>
    </location>
</feature>
<dbReference type="Pfam" id="PF00005">
    <property type="entry name" value="ABC_tran"/>
    <property type="match status" value="1"/>
</dbReference>
<dbReference type="OrthoDB" id="9802264at2"/>
<reference evidence="5 6" key="1">
    <citation type="submission" date="2014-12" db="EMBL/GenBank/DDBJ databases">
        <title>Draft Genome Sequence of Pseudoalteromonas luteoviolacea HI1.</title>
        <authorList>
            <person name="Asahina A.Y."/>
            <person name="Hadfield M.G."/>
        </authorList>
    </citation>
    <scope>NUCLEOTIDE SEQUENCE [LARGE SCALE GENOMIC DNA]</scope>
    <source>
        <strain evidence="5 6">HI1</strain>
    </source>
</reference>
<dbReference type="InterPro" id="IPR017911">
    <property type="entry name" value="MacB-like_ATP-bd"/>
</dbReference>
<dbReference type="EMBL" id="JWIC01000010">
    <property type="protein sequence ID" value="KID55215.1"/>
    <property type="molecule type" value="Genomic_DNA"/>
</dbReference>
<evidence type="ECO:0000256" key="1">
    <source>
        <dbReference type="ARBA" id="ARBA00022448"/>
    </source>
</evidence>
<sequence length="228" mass="25049">MIQISDLTFSWPGQSTPTLKINNLHIKKGEQLFLHGPSGSGKSTLLGLLAGIHTAQHGTIEILNENLAALNDAKRDKFRADHIGTIFQNFNLLPYLSPIDNVLLGCNFSKRRQANLKAINITAEAQALKLLNELGIDEDTQHRSVNELSIGQQQRVAAARAFIGQPELIIADEPTSALDADNRDIFIKQLFEQAEQYQATILFVSHDAGLASLFDRKVSLKDINGASL</sequence>
<gene>
    <name evidence="5" type="ORF">JF50_25850</name>
</gene>
<keyword evidence="2" id="KW-0547">Nucleotide-binding</keyword>
<dbReference type="Gene3D" id="3.40.50.300">
    <property type="entry name" value="P-loop containing nucleotide triphosphate hydrolases"/>
    <property type="match status" value="1"/>
</dbReference>
<dbReference type="Proteomes" id="UP000031327">
    <property type="component" value="Unassembled WGS sequence"/>
</dbReference>
<dbReference type="GO" id="GO:0005524">
    <property type="term" value="F:ATP binding"/>
    <property type="evidence" value="ECO:0007669"/>
    <property type="project" value="UniProtKB-KW"/>
</dbReference>
<dbReference type="PROSITE" id="PS50893">
    <property type="entry name" value="ABC_TRANSPORTER_2"/>
    <property type="match status" value="1"/>
</dbReference>
<organism evidence="5 6">
    <name type="scientific">Pseudoalteromonas luteoviolacea</name>
    <dbReference type="NCBI Taxonomy" id="43657"/>
    <lineage>
        <taxon>Bacteria</taxon>
        <taxon>Pseudomonadati</taxon>
        <taxon>Pseudomonadota</taxon>
        <taxon>Gammaproteobacteria</taxon>
        <taxon>Alteromonadales</taxon>
        <taxon>Pseudoalteromonadaceae</taxon>
        <taxon>Pseudoalteromonas</taxon>
    </lineage>
</organism>
<dbReference type="GO" id="GO:0022857">
    <property type="term" value="F:transmembrane transporter activity"/>
    <property type="evidence" value="ECO:0007669"/>
    <property type="project" value="TreeGrafter"/>
</dbReference>
<dbReference type="CDD" id="cd03255">
    <property type="entry name" value="ABC_MJ0796_LolCDE_FtsE"/>
    <property type="match status" value="1"/>
</dbReference>
<evidence type="ECO:0000259" key="4">
    <source>
        <dbReference type="PROSITE" id="PS50893"/>
    </source>
</evidence>
<evidence type="ECO:0000313" key="6">
    <source>
        <dbReference type="Proteomes" id="UP000031327"/>
    </source>
</evidence>
<comment type="caution">
    <text evidence="5">The sequence shown here is derived from an EMBL/GenBank/DDBJ whole genome shotgun (WGS) entry which is preliminary data.</text>
</comment>
<evidence type="ECO:0000256" key="3">
    <source>
        <dbReference type="ARBA" id="ARBA00022840"/>
    </source>
</evidence>
<evidence type="ECO:0000256" key="2">
    <source>
        <dbReference type="ARBA" id="ARBA00022741"/>
    </source>
</evidence>